<dbReference type="CDD" id="cd18870">
    <property type="entry name" value="NUDIX_AcylCoAdiphos_Nudt19"/>
    <property type="match status" value="1"/>
</dbReference>
<dbReference type="PANTHER" id="PTHR12318:SF0">
    <property type="entry name" value="ACYL-COENZYME A DIPHOSPHATASE NUDT19"/>
    <property type="match status" value="1"/>
</dbReference>
<dbReference type="AlphaFoldDB" id="A0A059E0C8"/>
<keyword evidence="3" id="KW-0479">Metal-binding</keyword>
<evidence type="ECO:0000256" key="4">
    <source>
        <dbReference type="ARBA" id="ARBA00022801"/>
    </source>
</evidence>
<name>A0A059E0C8_9PROT</name>
<comment type="caution">
    <text evidence="9">The sequence shown here is derived from an EMBL/GenBank/DDBJ whole genome shotgun (WGS) entry which is preliminary data.</text>
</comment>
<dbReference type="GO" id="GO:0016818">
    <property type="term" value="F:hydrolase activity, acting on acid anhydrides, in phosphorus-containing anhydrides"/>
    <property type="evidence" value="ECO:0007669"/>
    <property type="project" value="InterPro"/>
</dbReference>
<proteinExistence type="predicted"/>
<dbReference type="InterPro" id="IPR000086">
    <property type="entry name" value="NUDIX_hydrolase_dom"/>
</dbReference>
<evidence type="ECO:0000256" key="1">
    <source>
        <dbReference type="ARBA" id="ARBA00001936"/>
    </source>
</evidence>
<accession>A0A059E0C8</accession>
<evidence type="ECO:0000256" key="5">
    <source>
        <dbReference type="ARBA" id="ARBA00022842"/>
    </source>
</evidence>
<reference evidence="9 10" key="1">
    <citation type="journal article" date="2014" name="Antonie Van Leeuwenhoek">
        <title>Hyphomonas beringensis sp. nov. and Hyphomonas chukchiensis sp. nov., isolated from surface seawater of the Bering Sea and Chukchi Sea.</title>
        <authorList>
            <person name="Li C."/>
            <person name="Lai Q."/>
            <person name="Li G."/>
            <person name="Dong C."/>
            <person name="Wang J."/>
            <person name="Liao Y."/>
            <person name="Shao Z."/>
        </authorList>
    </citation>
    <scope>NUCLEOTIDE SEQUENCE [LARGE SCALE GENOMIC DNA]</scope>
    <source>
        <strain evidence="9 10">22II1-22F38</strain>
    </source>
</reference>
<feature type="compositionally biased region" description="Basic and acidic residues" evidence="7">
    <location>
        <begin position="24"/>
        <end position="34"/>
    </location>
</feature>
<dbReference type="InterPro" id="IPR015797">
    <property type="entry name" value="NUDIX_hydrolase-like_dom_sf"/>
</dbReference>
<keyword evidence="6" id="KW-0464">Manganese</keyword>
<dbReference type="RefSeq" id="WP_035552577.1">
    <property type="nucleotide sequence ID" value="NZ_AWFH01000023.1"/>
</dbReference>
<protein>
    <recommendedName>
        <fullName evidence="8">Nudix hydrolase domain-containing protein</fullName>
    </recommendedName>
</protein>
<dbReference type="eggNOG" id="COG0494">
    <property type="taxonomic scope" value="Bacteria"/>
</dbReference>
<feature type="domain" description="Nudix hydrolase" evidence="8">
    <location>
        <begin position="33"/>
        <end position="220"/>
    </location>
</feature>
<dbReference type="Gene3D" id="3.90.79.10">
    <property type="entry name" value="Nucleoside Triphosphate Pyrophosphohydrolase"/>
    <property type="match status" value="1"/>
</dbReference>
<dbReference type="Proteomes" id="UP000024547">
    <property type="component" value="Unassembled WGS sequence"/>
</dbReference>
<organism evidence="9 10">
    <name type="scientific">Hyphomonas atlantica</name>
    <dbReference type="NCBI Taxonomy" id="1280948"/>
    <lineage>
        <taxon>Bacteria</taxon>
        <taxon>Pseudomonadati</taxon>
        <taxon>Pseudomonadota</taxon>
        <taxon>Alphaproteobacteria</taxon>
        <taxon>Hyphomonadales</taxon>
        <taxon>Hyphomonadaceae</taxon>
        <taxon>Hyphomonas</taxon>
    </lineage>
</organism>
<dbReference type="PROSITE" id="PS51462">
    <property type="entry name" value="NUDIX"/>
    <property type="match status" value="1"/>
</dbReference>
<comment type="cofactor">
    <cofactor evidence="1">
        <name>Mn(2+)</name>
        <dbReference type="ChEBI" id="CHEBI:29035"/>
    </cofactor>
</comment>
<comment type="cofactor">
    <cofactor evidence="2">
        <name>Mg(2+)</name>
        <dbReference type="ChEBI" id="CHEBI:18420"/>
    </cofactor>
</comment>
<evidence type="ECO:0000256" key="3">
    <source>
        <dbReference type="ARBA" id="ARBA00022723"/>
    </source>
</evidence>
<evidence type="ECO:0000256" key="2">
    <source>
        <dbReference type="ARBA" id="ARBA00001946"/>
    </source>
</evidence>
<dbReference type="GO" id="GO:0046872">
    <property type="term" value="F:metal ion binding"/>
    <property type="evidence" value="ECO:0007669"/>
    <property type="project" value="UniProtKB-KW"/>
</dbReference>
<evidence type="ECO:0000313" key="9">
    <source>
        <dbReference type="EMBL" id="KCZ60424.1"/>
    </source>
</evidence>
<dbReference type="OrthoDB" id="9805905at2"/>
<dbReference type="PATRIC" id="fig|1280948.3.peg.2145"/>
<sequence length="247" mass="28259">MTSNPHSNTLMGSAFDKEDDGDVIETRKRSPRPKDAATLILVRRDAEQPRVLMGKRSARHAFMPDKYVFPGGRVDPQDGKAVSWCEFEPHQERLLRIQSRRKPRAFGLTAIRETFEETGLLVAREAEMPARYPTGWQPFHDLDAAPHLSPLTFIGRAITPPYRPKRFDARFFMADAEEALIDERPPVDGAELSDLQWVTLKDSLDLDLPNVTRFMLGEIEERIDKPSLNRGPPFLRWTRSGHTTDRL</sequence>
<evidence type="ECO:0000256" key="6">
    <source>
        <dbReference type="ARBA" id="ARBA00023211"/>
    </source>
</evidence>
<evidence type="ECO:0000256" key="7">
    <source>
        <dbReference type="SAM" id="MobiDB-lite"/>
    </source>
</evidence>
<keyword evidence="5" id="KW-0460">Magnesium</keyword>
<feature type="compositionally biased region" description="Polar residues" evidence="7">
    <location>
        <begin position="1"/>
        <end position="11"/>
    </location>
</feature>
<evidence type="ECO:0000259" key="8">
    <source>
        <dbReference type="PROSITE" id="PS51462"/>
    </source>
</evidence>
<dbReference type="SUPFAM" id="SSF55811">
    <property type="entry name" value="Nudix"/>
    <property type="match status" value="1"/>
</dbReference>
<dbReference type="PANTHER" id="PTHR12318">
    <property type="entry name" value="TESTOSTERONE-REGULATED PROTEIN RP2"/>
    <property type="match status" value="1"/>
</dbReference>
<dbReference type="STRING" id="1280948.HY36_05450"/>
<dbReference type="InterPro" id="IPR039121">
    <property type="entry name" value="NUDT19"/>
</dbReference>
<dbReference type="EMBL" id="AWFH01000023">
    <property type="protein sequence ID" value="KCZ60424.1"/>
    <property type="molecule type" value="Genomic_DNA"/>
</dbReference>
<evidence type="ECO:0000313" key="10">
    <source>
        <dbReference type="Proteomes" id="UP000024547"/>
    </source>
</evidence>
<feature type="region of interest" description="Disordered" evidence="7">
    <location>
        <begin position="1"/>
        <end position="34"/>
    </location>
</feature>
<gene>
    <name evidence="9" type="ORF">HY36_05450</name>
</gene>
<keyword evidence="4" id="KW-0378">Hydrolase</keyword>
<keyword evidence="10" id="KW-1185">Reference proteome</keyword>